<dbReference type="Gene3D" id="3.30.450.350">
    <property type="entry name" value="CHASE domain"/>
    <property type="match status" value="1"/>
</dbReference>
<dbReference type="SUPFAM" id="SSF55073">
    <property type="entry name" value="Nucleotide cyclase"/>
    <property type="match status" value="1"/>
</dbReference>
<keyword evidence="2 5" id="KW-0812">Transmembrane</keyword>
<evidence type="ECO:0000256" key="5">
    <source>
        <dbReference type="SAM" id="Phobius"/>
    </source>
</evidence>
<dbReference type="CDD" id="cd01948">
    <property type="entry name" value="EAL"/>
    <property type="match status" value="1"/>
</dbReference>
<dbReference type="InterPro" id="IPR042240">
    <property type="entry name" value="CHASE_sf"/>
</dbReference>
<dbReference type="PANTHER" id="PTHR44757">
    <property type="entry name" value="DIGUANYLATE CYCLASE DGCP"/>
    <property type="match status" value="1"/>
</dbReference>
<feature type="domain" description="CHASE" evidence="6">
    <location>
        <begin position="123"/>
        <end position="203"/>
    </location>
</feature>
<dbReference type="SMART" id="SM00052">
    <property type="entry name" value="EAL"/>
    <property type="match status" value="1"/>
</dbReference>
<dbReference type="Pfam" id="PF00990">
    <property type="entry name" value="GGDEF"/>
    <property type="match status" value="1"/>
</dbReference>
<dbReference type="Pfam" id="PF03924">
    <property type="entry name" value="CHASE"/>
    <property type="match status" value="1"/>
</dbReference>
<evidence type="ECO:0000256" key="1">
    <source>
        <dbReference type="ARBA" id="ARBA00004370"/>
    </source>
</evidence>
<evidence type="ECO:0000259" key="7">
    <source>
        <dbReference type="PROSITE" id="PS50883"/>
    </source>
</evidence>
<dbReference type="InterPro" id="IPR052155">
    <property type="entry name" value="Biofilm_reg_signaling"/>
</dbReference>
<evidence type="ECO:0000256" key="3">
    <source>
        <dbReference type="ARBA" id="ARBA00022989"/>
    </source>
</evidence>
<evidence type="ECO:0000259" key="6">
    <source>
        <dbReference type="PROSITE" id="PS50839"/>
    </source>
</evidence>
<dbReference type="CDD" id="cd01949">
    <property type="entry name" value="GGDEF"/>
    <property type="match status" value="1"/>
</dbReference>
<evidence type="ECO:0000256" key="4">
    <source>
        <dbReference type="ARBA" id="ARBA00023136"/>
    </source>
</evidence>
<keyword evidence="10" id="KW-1185">Reference proteome</keyword>
<dbReference type="InterPro" id="IPR029787">
    <property type="entry name" value="Nucleotide_cyclase"/>
</dbReference>
<reference evidence="10" key="1">
    <citation type="journal article" date="2019" name="Int. J. Syst. Evol. Microbiol.">
        <title>The Global Catalogue of Microorganisms (GCM) 10K type strain sequencing project: providing services to taxonomists for standard genome sequencing and annotation.</title>
        <authorList>
            <consortium name="The Broad Institute Genomics Platform"/>
            <consortium name="The Broad Institute Genome Sequencing Center for Infectious Disease"/>
            <person name="Wu L."/>
            <person name="Ma J."/>
        </authorList>
    </citation>
    <scope>NUCLEOTIDE SEQUENCE [LARGE SCALE GENOMIC DNA]</scope>
    <source>
        <strain evidence="10">KCTC 12907</strain>
    </source>
</reference>
<evidence type="ECO:0000313" key="10">
    <source>
        <dbReference type="Proteomes" id="UP001596378"/>
    </source>
</evidence>
<feature type="domain" description="GGDEF" evidence="8">
    <location>
        <begin position="351"/>
        <end position="484"/>
    </location>
</feature>
<keyword evidence="3 5" id="KW-1133">Transmembrane helix</keyword>
<dbReference type="PROSITE" id="PS50839">
    <property type="entry name" value="CHASE"/>
    <property type="match status" value="1"/>
</dbReference>
<dbReference type="SMART" id="SM01079">
    <property type="entry name" value="CHASE"/>
    <property type="match status" value="1"/>
</dbReference>
<proteinExistence type="predicted"/>
<dbReference type="EMBL" id="JBHTAI010000011">
    <property type="protein sequence ID" value="MFC7150585.1"/>
    <property type="molecule type" value="Genomic_DNA"/>
</dbReference>
<evidence type="ECO:0000256" key="2">
    <source>
        <dbReference type="ARBA" id="ARBA00022692"/>
    </source>
</evidence>
<comment type="subcellular location">
    <subcellularLocation>
        <location evidence="1">Membrane</location>
    </subcellularLocation>
</comment>
<dbReference type="SUPFAM" id="SSF141868">
    <property type="entry name" value="EAL domain-like"/>
    <property type="match status" value="1"/>
</dbReference>
<dbReference type="Gene3D" id="3.20.20.450">
    <property type="entry name" value="EAL domain"/>
    <property type="match status" value="1"/>
</dbReference>
<dbReference type="RefSeq" id="WP_378052973.1">
    <property type="nucleotide sequence ID" value="NZ_JBHMDN010000069.1"/>
</dbReference>
<organism evidence="9 10">
    <name type="scientific">Cohnella cellulosilytica</name>
    <dbReference type="NCBI Taxonomy" id="986710"/>
    <lineage>
        <taxon>Bacteria</taxon>
        <taxon>Bacillati</taxon>
        <taxon>Bacillota</taxon>
        <taxon>Bacilli</taxon>
        <taxon>Bacillales</taxon>
        <taxon>Paenibacillaceae</taxon>
        <taxon>Cohnella</taxon>
    </lineage>
</organism>
<dbReference type="PROSITE" id="PS50883">
    <property type="entry name" value="EAL"/>
    <property type="match status" value="1"/>
</dbReference>
<accession>A0ABW2FF85</accession>
<feature type="transmembrane region" description="Helical" evidence="5">
    <location>
        <begin position="18"/>
        <end position="37"/>
    </location>
</feature>
<keyword evidence="4 5" id="KW-0472">Membrane</keyword>
<dbReference type="SMART" id="SM00267">
    <property type="entry name" value="GGDEF"/>
    <property type="match status" value="1"/>
</dbReference>
<dbReference type="Gene3D" id="3.30.70.270">
    <property type="match status" value="1"/>
</dbReference>
<feature type="transmembrane region" description="Helical" evidence="5">
    <location>
        <begin position="266"/>
        <end position="286"/>
    </location>
</feature>
<evidence type="ECO:0000313" key="9">
    <source>
        <dbReference type="EMBL" id="MFC7150585.1"/>
    </source>
</evidence>
<dbReference type="InterPro" id="IPR001633">
    <property type="entry name" value="EAL_dom"/>
</dbReference>
<dbReference type="InterPro" id="IPR000160">
    <property type="entry name" value="GGDEF_dom"/>
</dbReference>
<dbReference type="Pfam" id="PF00563">
    <property type="entry name" value="EAL"/>
    <property type="match status" value="1"/>
</dbReference>
<dbReference type="InterPro" id="IPR035919">
    <property type="entry name" value="EAL_sf"/>
</dbReference>
<feature type="domain" description="EAL" evidence="7">
    <location>
        <begin position="493"/>
        <end position="745"/>
    </location>
</feature>
<dbReference type="NCBIfam" id="TIGR00254">
    <property type="entry name" value="GGDEF"/>
    <property type="match status" value="1"/>
</dbReference>
<dbReference type="InterPro" id="IPR006189">
    <property type="entry name" value="CHASE_dom"/>
</dbReference>
<sequence length="754" mass="85046">MTKTFSITDRFAGVPPRIWIILACATLLLGGLISYLAKLYRDDLVRETHRDTAYELSAYASALSAAIESRLLLTNGVKAFVVNELAHGGAVSESRFRSFAADFMNGIPGIRNFSIYPDGIATLIYPAEGNDNVLGMDLFHHPDPEIRSNAERTMRTERMTVLGPRELTQSGLGLLSRQSVYYNDRFWGFVSAVLDIDPILQEVDLYNGDKGINFAVRANSLILMGDPQLFEETSIIKKLELSDGEWEMAAVPNREKLESVAAKSRIFQAVCAGSLLLLLYFLYVQLTQQARLQQLVAERTHNLEIANKTLESTFAQLSVAAYRDVVTGLNNRTYFNEQLEQKIESNRQSGDTLALLYLDLDHFKMINDSYGHLYGDMMLREVGKRLVELSLPEAEISRIGGDEFTVILPRIANMEQLRQIAHQVRELFQTPFPLRDTEHFMTTSIGIALFPMHAQNSADLIRNADLAMYRAKDEGKNLFRIYDVSLNPNAEETMEIKNSLRVALDKDEFMVYYQPQIEVRSGKIVGLEALIRWKHTKRGMIPPSSFIPIAEETGMIVPIGERVLRLVCAQSRAWQQAGLPPIRIAVNLSARQFAQKNLPARIGAILDEYDLDPRHIELEITENLAMKEDMQPALHTLRDRGFTISIDDFGTQYSSLNYLKLLPVDKIKIDRSFVSGIARERKDEAIIVAMLLIARRLNLTVIAEGVETSEQLAFLEENECHEIQGFIFSKPRPAEQIADLLARNVSLEAPTRGL</sequence>
<comment type="caution">
    <text evidence="9">The sequence shown here is derived from an EMBL/GenBank/DDBJ whole genome shotgun (WGS) entry which is preliminary data.</text>
</comment>
<evidence type="ECO:0000259" key="8">
    <source>
        <dbReference type="PROSITE" id="PS50887"/>
    </source>
</evidence>
<dbReference type="PROSITE" id="PS50887">
    <property type="entry name" value="GGDEF"/>
    <property type="match status" value="1"/>
</dbReference>
<protein>
    <submittedName>
        <fullName evidence="9">Bifunctional diguanylate cyclase/phosphodiesterase</fullName>
    </submittedName>
</protein>
<dbReference type="Proteomes" id="UP001596378">
    <property type="component" value="Unassembled WGS sequence"/>
</dbReference>
<name>A0ABW2FF85_9BACL</name>
<dbReference type="PANTHER" id="PTHR44757:SF2">
    <property type="entry name" value="BIOFILM ARCHITECTURE MAINTENANCE PROTEIN MBAA"/>
    <property type="match status" value="1"/>
</dbReference>
<gene>
    <name evidence="9" type="ORF">ACFQMJ_18795</name>
</gene>
<dbReference type="InterPro" id="IPR043128">
    <property type="entry name" value="Rev_trsase/Diguanyl_cyclase"/>
</dbReference>